<gene>
    <name evidence="1" type="ORF">B2G52_09500</name>
</gene>
<organism evidence="1 2">
    <name type="scientific">Neisseria lactamica</name>
    <dbReference type="NCBI Taxonomy" id="486"/>
    <lineage>
        <taxon>Bacteria</taxon>
        <taxon>Pseudomonadati</taxon>
        <taxon>Pseudomonadota</taxon>
        <taxon>Betaproteobacteria</taxon>
        <taxon>Neisseriales</taxon>
        <taxon>Neisseriaceae</taxon>
        <taxon>Neisseria</taxon>
    </lineage>
</organism>
<sequence>MENNALNRLDGFTPGERSLRARADKIYQNNPKGKDLYIRSYEAYELKASYLAAKEIVVGTWEDIRHPWDNTIVPLAEAVSSPVQTVNKVVMSYENWKAVRDEAYINDPQLAGRMDAMFDARVGANAAFMVVSGGTASAIVRSPAAAKVVKSAGNLSKTAMLFEPIIQTRISQQVMLTTKQKLPPAIVDTFKNEMYQTVTTKEPITVYRKFGGTDKQAKLLGGYATTISNAGRSEAAVYPRWSSMQFEAVIEIPKNQSINIGKVAPQPLNKKIPKYRGGGEDQILLPVNYPISWVKFVRDGKTGKVYTPSEFIKQFPEQINRK</sequence>
<dbReference type="Proteomes" id="UP000191249">
    <property type="component" value="Chromosome"/>
</dbReference>
<protein>
    <submittedName>
        <fullName evidence="1">Uncharacterized protein</fullName>
    </submittedName>
</protein>
<name>A0AAU8VSH1_NEILA</name>
<proteinExistence type="predicted"/>
<accession>A0AAU8VSH1</accession>
<evidence type="ECO:0000313" key="1">
    <source>
        <dbReference type="EMBL" id="ARB05082.1"/>
    </source>
</evidence>
<dbReference type="RefSeq" id="WP_078835983.1">
    <property type="nucleotide sequence ID" value="NZ_CP019894.1"/>
</dbReference>
<reference evidence="1 2" key="1">
    <citation type="submission" date="2017-03" db="EMBL/GenBank/DDBJ databases">
        <title>N. lactamica Y92-1009 whole genome sequence.</title>
        <authorList>
            <person name="Pandey A.K."/>
            <person name="Read R.C."/>
        </authorList>
    </citation>
    <scope>NUCLEOTIDE SEQUENCE [LARGE SCALE GENOMIC DNA]</scope>
    <source>
        <strain evidence="1 2">Y92-1009</strain>
    </source>
</reference>
<dbReference type="EMBL" id="CP019894">
    <property type="protein sequence ID" value="ARB05082.1"/>
    <property type="molecule type" value="Genomic_DNA"/>
</dbReference>
<dbReference type="AlphaFoldDB" id="A0AAU8VSH1"/>
<evidence type="ECO:0000313" key="2">
    <source>
        <dbReference type="Proteomes" id="UP000191249"/>
    </source>
</evidence>